<feature type="region of interest" description="Disordered" evidence="1">
    <location>
        <begin position="239"/>
        <end position="262"/>
    </location>
</feature>
<dbReference type="PANTHER" id="PTHR35204:SF1">
    <property type="entry name" value="ENTEROTOXIN"/>
    <property type="match status" value="1"/>
</dbReference>
<reference evidence="4" key="2">
    <citation type="journal article" date="2011" name="Proc. Natl. Acad. Sci. U.S.A.">
        <title>Obligate biotrophy features unraveled by the genomic analysis of rust fungi.</title>
        <authorList>
            <person name="Duplessis S."/>
            <person name="Cuomo C.A."/>
            <person name="Lin Y.-C."/>
            <person name="Aerts A."/>
            <person name="Tisserant E."/>
            <person name="Veneault-Fourrey C."/>
            <person name="Joly D.L."/>
            <person name="Hacquard S."/>
            <person name="Amselem J."/>
            <person name="Cantarel B.L."/>
            <person name="Chiu R."/>
            <person name="Coutinho P.M."/>
            <person name="Feau N."/>
            <person name="Field M."/>
            <person name="Frey P."/>
            <person name="Gelhaye E."/>
            <person name="Goldberg J."/>
            <person name="Grabherr M.G."/>
            <person name="Kodira C.D."/>
            <person name="Kohler A."/>
            <person name="Kuees U."/>
            <person name="Lindquist E.A."/>
            <person name="Lucas S.M."/>
            <person name="Mago R."/>
            <person name="Mauceli E."/>
            <person name="Morin E."/>
            <person name="Murat C."/>
            <person name="Pangilinan J.L."/>
            <person name="Park R."/>
            <person name="Pearson M."/>
            <person name="Quesneville H."/>
            <person name="Rouhier N."/>
            <person name="Sakthikumar S."/>
            <person name="Salamov A.A."/>
            <person name="Schmutz J."/>
            <person name="Selles B."/>
            <person name="Shapiro H."/>
            <person name="Tanguay P."/>
            <person name="Tuskan G.A."/>
            <person name="Henrissat B."/>
            <person name="Van de Peer Y."/>
            <person name="Rouze P."/>
            <person name="Ellis J.G."/>
            <person name="Dodds P.N."/>
            <person name="Schein J.E."/>
            <person name="Zhong S."/>
            <person name="Hamelin R.C."/>
            <person name="Grigoriev I.V."/>
            <person name="Szabo L.J."/>
            <person name="Martin F."/>
        </authorList>
    </citation>
    <scope>NUCLEOTIDE SEQUENCE [LARGE SCALE GENOMIC DNA]</scope>
    <source>
        <strain evidence="4">CRL 75-36-700-3 / race SCCL</strain>
    </source>
</reference>
<dbReference type="RefSeq" id="XP_003334819.2">
    <property type="nucleotide sequence ID" value="XM_003334771.2"/>
</dbReference>
<dbReference type="KEGG" id="pgr:PGTG_16160"/>
<organism evidence="3 4">
    <name type="scientific">Puccinia graminis f. sp. tritici (strain CRL 75-36-700-3 / race SCCL)</name>
    <name type="common">Black stem rust fungus</name>
    <dbReference type="NCBI Taxonomy" id="418459"/>
    <lineage>
        <taxon>Eukaryota</taxon>
        <taxon>Fungi</taxon>
        <taxon>Dikarya</taxon>
        <taxon>Basidiomycota</taxon>
        <taxon>Pucciniomycotina</taxon>
        <taxon>Pucciniomycetes</taxon>
        <taxon>Pucciniales</taxon>
        <taxon>Pucciniaceae</taxon>
        <taxon>Puccinia</taxon>
    </lineage>
</organism>
<evidence type="ECO:0000313" key="3">
    <source>
        <dbReference type="EMBL" id="EFP90400.2"/>
    </source>
</evidence>
<dbReference type="GeneID" id="10530294"/>
<dbReference type="InterPro" id="IPR038921">
    <property type="entry name" value="YOR389W-like"/>
</dbReference>
<dbReference type="eggNOG" id="ENOG502QRJE">
    <property type="taxonomic scope" value="Eukaryota"/>
</dbReference>
<feature type="chain" id="PRO_5003172997" evidence="2">
    <location>
        <begin position="36"/>
        <end position="638"/>
    </location>
</feature>
<gene>
    <name evidence="3" type="ORF">PGTG_16160</name>
</gene>
<proteinExistence type="predicted"/>
<dbReference type="EMBL" id="DS178332">
    <property type="protein sequence ID" value="EFP90400.2"/>
    <property type="molecule type" value="Genomic_DNA"/>
</dbReference>
<keyword evidence="4" id="KW-1185">Reference proteome</keyword>
<protein>
    <submittedName>
        <fullName evidence="3">Uncharacterized protein</fullName>
    </submittedName>
</protein>
<keyword evidence="2" id="KW-0732">Signal</keyword>
<evidence type="ECO:0000256" key="2">
    <source>
        <dbReference type="SAM" id="SignalP"/>
    </source>
</evidence>
<reference key="1">
    <citation type="submission" date="2007-01" db="EMBL/GenBank/DDBJ databases">
        <title>The Genome Sequence of Puccinia graminis f. sp. tritici Strain CRL 75-36-700-3.</title>
        <authorList>
            <consortium name="The Broad Institute Genome Sequencing Platform"/>
            <person name="Birren B."/>
            <person name="Lander E."/>
            <person name="Galagan J."/>
            <person name="Nusbaum C."/>
            <person name="Devon K."/>
            <person name="Cuomo C."/>
            <person name="Jaffe D."/>
            <person name="Butler J."/>
            <person name="Alvarez P."/>
            <person name="Gnerre S."/>
            <person name="Grabherr M."/>
            <person name="Mauceli E."/>
            <person name="Brockman W."/>
            <person name="Young S."/>
            <person name="LaButti K."/>
            <person name="Sykes S."/>
            <person name="DeCaprio D."/>
            <person name="Crawford M."/>
            <person name="Koehrsen M."/>
            <person name="Engels R."/>
            <person name="Montgomery P."/>
            <person name="Pearson M."/>
            <person name="Howarth C."/>
            <person name="Larson L."/>
            <person name="White J."/>
            <person name="Zeng Q."/>
            <person name="Kodira C."/>
            <person name="Yandava C."/>
            <person name="Alvarado L."/>
            <person name="O'Leary S."/>
            <person name="Szabo L."/>
            <person name="Dean R."/>
            <person name="Schein J."/>
        </authorList>
    </citation>
    <scope>NUCLEOTIDE SEQUENCE</scope>
    <source>
        <strain>CRL 75-36-700-3</strain>
    </source>
</reference>
<feature type="signal peptide" evidence="2">
    <location>
        <begin position="1"/>
        <end position="35"/>
    </location>
</feature>
<feature type="compositionally biased region" description="Polar residues" evidence="1">
    <location>
        <begin position="251"/>
        <end position="261"/>
    </location>
</feature>
<name>E3L1H5_PUCGT</name>
<dbReference type="InParanoid" id="E3L1H5"/>
<dbReference type="HOGENOM" id="CLU_017366_1_0_1"/>
<dbReference type="AlphaFoldDB" id="E3L1H5"/>
<evidence type="ECO:0000256" key="1">
    <source>
        <dbReference type="SAM" id="MobiDB-lite"/>
    </source>
</evidence>
<accession>E3L1H5</accession>
<dbReference type="Proteomes" id="UP000008783">
    <property type="component" value="Unassembled WGS sequence"/>
</dbReference>
<dbReference type="PANTHER" id="PTHR35204">
    <property type="entry name" value="YALI0A21131P"/>
    <property type="match status" value="1"/>
</dbReference>
<sequence>MCNPFQRATRVKRISKLAALLGCLIFPSWPEATVAESKASGQLSFIPTENTHGGDSSSPALGRDHPNLIFASFAGLLQQWPNTFAYSGHSIIPGVVPRGTLLYHGTNDPVLAPTQSLEWLAFNPEYSYIIHTRRPGHLTLHTYLATRPLRIIYLDGQSASLGTPGFSDSQTVLINGTVPKELSDTGERLLNEAYARARGLCKLGKEWGFEGVVRMNTCFEVMWCDFTQGVKLLRSTNTTDPFDAYSDPRESQASIKSSESNDSAEEFLLNRTDTFSPLLSDGIQKDFHDQKIEVFGAKNGSDKIHGPENHEEIKKSGNRTKNLMAHVTRQEPINSPFYLRGPAYYYRAASHQFFWPGEARVILDPSGFISFYDRIDSLSEKRKAEGTVNGPRVAHRLDGISAHDVQKIKDRLLNVLARKNAEDWQIDSDRLDWRTLVNTIVQTYSSPLTELEFLLQREDMTVIERVVEVRGLTYGIILPYVDFSSWNDTGTSKDPTWLQEGIQKCAKGFTAGNYDRSSEPITESIEVIIGAIEGTLEHLCGTIFGIFSQTIVEMALPIDSLVTSDSTKESHAESRIGQWKQQIKELMVWLGWSTWGHCDPPCKTNELCLPPLWPLFWLEGFPKFDQFPFCKIISGKNP</sequence>
<dbReference type="OrthoDB" id="10261782at2759"/>
<evidence type="ECO:0000313" key="4">
    <source>
        <dbReference type="Proteomes" id="UP000008783"/>
    </source>
</evidence>
<dbReference type="VEuPathDB" id="FungiDB:PGTG_16160"/>